<feature type="compositionally biased region" description="Polar residues" evidence="1">
    <location>
        <begin position="354"/>
        <end position="374"/>
    </location>
</feature>
<feature type="compositionally biased region" description="Low complexity" evidence="1">
    <location>
        <begin position="255"/>
        <end position="278"/>
    </location>
</feature>
<dbReference type="Pfam" id="PF21204">
    <property type="entry name" value="Ebp1_C"/>
    <property type="match status" value="1"/>
</dbReference>
<sequence>MSVNRPSRATDDDIKITKLPSERAYTSEQHPIDRRLKHLKEDVLPLYPFLLTVPTDVPFRLGSRFVNNWAVGNDGPFSPEEHQLQYMTFLTHHEGDSLLVAVGDWSDGTGNVMSDQQSGLQSAAGTPWSGPVKKKISLNDYKNKRKTGASPSPIGQEASSHHLSMDFVIEDSQRAPKVSPVGNDMQKSPDKIAASRISILPGSETLERKRPVESEPENSRLQERKGVEMGLKKPKLSAEAEAELNKSGRSKVNGLPTLLSPTLPPTSSSPKLPRLLSPTLPPTIEKELAKFGEETLVSDPTRTKNATNGDALRAKTQKAKSSDFGTSCIDSTFVASRQSLQSKYPNSVADKRPSTTQGSVASSLSETPTSSLRYQTDDKPNSYGKSVKPQLLMKLKYGRANRKRIEALLKFSGKRKVAPPGSPAKNIVDPDSVLTKRPSETITKATASDYPNSRIYRSEGKTRHVPSSQVPKNAGSEKPRTPVSSTLSTITHNQEKTKQTSVTPVRDLKNSTFGSENVGNDGRTFSQPTGRYPPGDSVTGVKQSVSQVTPQPSASRNGERRAWKDEYQKYGNLGRELKHAAERHTTRDCVTDVDEKLAAATAIEAILCFILAFVADDQSKTLSRQISDSSSWLSILAYWRVVKKNSAPFPQLHSLCLILGATSYDAIHALDLERFAVTPLPGEHTPVPTPGSDGSTVVSDESKKNRREILELKGRLPQCYKESQRLWLEGSQGLSEDILVHEFPDTWSRRSRNFSEQGKQRLKPGDYSGEFFLPLGRMTTPVETVRFGYSILREWCKKEGVEWNGRLCL</sequence>
<protein>
    <recommendedName>
        <fullName evidence="2">Ell binding protein Ebp1 C-terminal domain-containing protein</fullName>
    </recommendedName>
</protein>
<feature type="region of interest" description="Disordered" evidence="1">
    <location>
        <begin position="176"/>
        <end position="279"/>
    </location>
</feature>
<feature type="domain" description="Ell binding protein Ebp1 C-terminal" evidence="2">
    <location>
        <begin position="540"/>
        <end position="795"/>
    </location>
</feature>
<keyword evidence="4" id="KW-1185">Reference proteome</keyword>
<feature type="compositionally biased region" description="Polar residues" evidence="1">
    <location>
        <begin position="540"/>
        <end position="556"/>
    </location>
</feature>
<name>A0A1F7ZR78_9EURO</name>
<dbReference type="Proteomes" id="UP000179179">
    <property type="component" value="Unassembled WGS sequence"/>
</dbReference>
<feature type="region of interest" description="Disordered" evidence="1">
    <location>
        <begin position="110"/>
        <end position="160"/>
    </location>
</feature>
<accession>A0A1F7ZR78</accession>
<dbReference type="EMBL" id="LYCR01000099">
    <property type="protein sequence ID" value="OGM41942.1"/>
    <property type="molecule type" value="Genomic_DNA"/>
</dbReference>
<comment type="caution">
    <text evidence="3">The sequence shown here is derived from an EMBL/GenBank/DDBJ whole genome shotgun (WGS) entry which is preliminary data.</text>
</comment>
<feature type="region of interest" description="Disordered" evidence="1">
    <location>
        <begin position="291"/>
        <end position="324"/>
    </location>
</feature>
<organism evidence="3 4">
    <name type="scientific">Aspergillus bombycis</name>
    <dbReference type="NCBI Taxonomy" id="109264"/>
    <lineage>
        <taxon>Eukaryota</taxon>
        <taxon>Fungi</taxon>
        <taxon>Dikarya</taxon>
        <taxon>Ascomycota</taxon>
        <taxon>Pezizomycotina</taxon>
        <taxon>Eurotiomycetes</taxon>
        <taxon>Eurotiomycetidae</taxon>
        <taxon>Eurotiales</taxon>
        <taxon>Aspergillaceae</taxon>
        <taxon>Aspergillus</taxon>
    </lineage>
</organism>
<feature type="compositionally biased region" description="Polar residues" evidence="1">
    <location>
        <begin position="510"/>
        <end position="529"/>
    </location>
</feature>
<dbReference type="RefSeq" id="XP_022385659.1">
    <property type="nucleotide sequence ID" value="XM_022536505.1"/>
</dbReference>
<feature type="compositionally biased region" description="Basic and acidic residues" evidence="1">
    <location>
        <begin position="205"/>
        <end position="231"/>
    </location>
</feature>
<feature type="compositionally biased region" description="Polar residues" evidence="1">
    <location>
        <begin position="110"/>
        <end position="124"/>
    </location>
</feature>
<evidence type="ECO:0000313" key="3">
    <source>
        <dbReference type="EMBL" id="OGM41942.1"/>
    </source>
</evidence>
<proteinExistence type="predicted"/>
<feature type="region of interest" description="Disordered" evidence="1">
    <location>
        <begin position="436"/>
        <end position="560"/>
    </location>
</feature>
<evidence type="ECO:0000259" key="2">
    <source>
        <dbReference type="Pfam" id="PF21204"/>
    </source>
</evidence>
<dbReference type="OrthoDB" id="284473at2759"/>
<feature type="compositionally biased region" description="Polar residues" evidence="1">
    <location>
        <begin position="298"/>
        <end position="308"/>
    </location>
</feature>
<reference evidence="3 4" key="1">
    <citation type="journal article" date="2016" name="Genome Biol. Evol.">
        <title>Draft genome sequence of an aflatoxigenic Aspergillus species, A. bombycis.</title>
        <authorList>
            <person name="Moore G.G."/>
            <person name="Mack B.M."/>
            <person name="Beltz S.B."/>
            <person name="Gilbert M.K."/>
        </authorList>
    </citation>
    <scope>NUCLEOTIDE SEQUENCE [LARGE SCALE GENOMIC DNA]</scope>
    <source>
        <strain evidence="4">NRRL 26010</strain>
    </source>
</reference>
<dbReference type="GeneID" id="34452767"/>
<dbReference type="STRING" id="109264.A0A1F7ZR78"/>
<evidence type="ECO:0000256" key="1">
    <source>
        <dbReference type="SAM" id="MobiDB-lite"/>
    </source>
</evidence>
<gene>
    <name evidence="3" type="ORF">ABOM_009377</name>
</gene>
<evidence type="ECO:0000313" key="4">
    <source>
        <dbReference type="Proteomes" id="UP000179179"/>
    </source>
</evidence>
<feature type="compositionally biased region" description="Polar residues" evidence="1">
    <location>
        <begin position="482"/>
        <end position="492"/>
    </location>
</feature>
<dbReference type="AlphaFoldDB" id="A0A1F7ZR78"/>
<dbReference type="InterPro" id="IPR049403">
    <property type="entry name" value="Ebp1_C"/>
</dbReference>
<feature type="region of interest" description="Disordered" evidence="1">
    <location>
        <begin position="342"/>
        <end position="385"/>
    </location>
</feature>
<feature type="compositionally biased region" description="Polar residues" evidence="1">
    <location>
        <begin position="440"/>
        <end position="451"/>
    </location>
</feature>